<dbReference type="Proteomes" id="UP000664601">
    <property type="component" value="Unassembled WGS sequence"/>
</dbReference>
<sequence>MHKVCLHDLITRKTFLAELSTIPAVEETIQIDNAQRFYLVHGVTKNISDQLEASHDFDLYVERINKEYWVNSLLDKMQNC</sequence>
<proteinExistence type="predicted"/>
<dbReference type="EMBL" id="JAFREM010000013">
    <property type="protein sequence ID" value="MBO1306188.1"/>
    <property type="molecule type" value="Genomic_DNA"/>
</dbReference>
<keyword evidence="2" id="KW-1185">Reference proteome</keyword>
<protein>
    <submittedName>
        <fullName evidence="1">Uncharacterized protein</fullName>
    </submittedName>
</protein>
<accession>A0ABS3L978</accession>
<dbReference type="RefSeq" id="WP_207673119.1">
    <property type="nucleotide sequence ID" value="NZ_JAFREM010000013.1"/>
</dbReference>
<name>A0ABS3L978_9ENTE</name>
<organism evidence="1 2">
    <name type="scientific">Candidatus Enterococcus moelleringii</name>
    <dbReference type="NCBI Taxonomy" id="2815325"/>
    <lineage>
        <taxon>Bacteria</taxon>
        <taxon>Bacillati</taxon>
        <taxon>Bacillota</taxon>
        <taxon>Bacilli</taxon>
        <taxon>Lactobacillales</taxon>
        <taxon>Enterococcaceae</taxon>
        <taxon>Enterococcus</taxon>
    </lineage>
</organism>
<gene>
    <name evidence="1" type="ORF">JZO70_08450</name>
</gene>
<evidence type="ECO:0000313" key="2">
    <source>
        <dbReference type="Proteomes" id="UP000664601"/>
    </source>
</evidence>
<reference evidence="1 2" key="1">
    <citation type="submission" date="2021-03" db="EMBL/GenBank/DDBJ databases">
        <title>Enterococcal diversity collection.</title>
        <authorList>
            <person name="Gilmore M.S."/>
            <person name="Schwartzman J."/>
            <person name="Van Tyne D."/>
            <person name="Martin M."/>
            <person name="Earl A.M."/>
            <person name="Manson A.L."/>
            <person name="Straub T."/>
            <person name="Salamzade R."/>
            <person name="Saavedra J."/>
            <person name="Lebreton F."/>
            <person name="Prichula J."/>
            <person name="Schaufler K."/>
            <person name="Gaca A."/>
            <person name="Sgardioli B."/>
            <person name="Wagenaar J."/>
            <person name="Strong T."/>
        </authorList>
    </citation>
    <scope>NUCLEOTIDE SEQUENCE [LARGE SCALE GENOMIC DNA]</scope>
    <source>
        <strain evidence="1 2">669A</strain>
    </source>
</reference>
<comment type="caution">
    <text evidence="1">The sequence shown here is derived from an EMBL/GenBank/DDBJ whole genome shotgun (WGS) entry which is preliminary data.</text>
</comment>
<evidence type="ECO:0000313" key="1">
    <source>
        <dbReference type="EMBL" id="MBO1306188.1"/>
    </source>
</evidence>